<gene>
    <name evidence="1" type="ORF">GGQ92_002018</name>
</gene>
<reference evidence="1 2" key="1">
    <citation type="submission" date="2020-08" db="EMBL/GenBank/DDBJ databases">
        <title>Genomic Encyclopedia of Type Strains, Phase IV (KMG-IV): sequencing the most valuable type-strain genomes for metagenomic binning, comparative biology and taxonomic classification.</title>
        <authorList>
            <person name="Goeker M."/>
        </authorList>
    </citation>
    <scope>NUCLEOTIDE SEQUENCE [LARGE SCALE GENOMIC DNA]</scope>
    <source>
        <strain evidence="1 2">DSM 11805</strain>
    </source>
</reference>
<dbReference type="InterPro" id="IPR013320">
    <property type="entry name" value="ConA-like_dom_sf"/>
</dbReference>
<sequence length="236" mass="27271">MNYHSFSDGELIYKNPLSQKTDISDWIQEGEIGIRELEGKLVFSHQRDALEYGDHAHWVLWCPEDFPDQIIIEWEFTPLSEHGLCMLFLAAKGRNGEDIMADVLPKRTGYYPQYHSGSLNTLHLSYYRRKHREERAFRTCNLRKSYGFHLVAQGADPLPAASDSESYYRMRVVKYNDIVQFSINGLPVLEWKDNGQNYGPIYTNGKVGFRQMAPMKAAYANFTVKKAILETSPSFK</sequence>
<dbReference type="Pfam" id="PF09224">
    <property type="entry name" value="DUF1961"/>
    <property type="match status" value="1"/>
</dbReference>
<evidence type="ECO:0000313" key="1">
    <source>
        <dbReference type="EMBL" id="MBB6513214.1"/>
    </source>
</evidence>
<accession>A0A841RQL2</accession>
<evidence type="ECO:0008006" key="3">
    <source>
        <dbReference type="Google" id="ProtNLM"/>
    </source>
</evidence>
<organism evidence="1 2">
    <name type="scientific">Gracilibacillus halotolerans</name>
    <dbReference type="NCBI Taxonomy" id="74386"/>
    <lineage>
        <taxon>Bacteria</taxon>
        <taxon>Bacillati</taxon>
        <taxon>Bacillota</taxon>
        <taxon>Bacilli</taxon>
        <taxon>Bacillales</taxon>
        <taxon>Bacillaceae</taxon>
        <taxon>Gracilibacillus</taxon>
    </lineage>
</organism>
<dbReference type="SUPFAM" id="SSF49899">
    <property type="entry name" value="Concanavalin A-like lectins/glucanases"/>
    <property type="match status" value="1"/>
</dbReference>
<comment type="caution">
    <text evidence="1">The sequence shown here is derived from an EMBL/GenBank/DDBJ whole genome shotgun (WGS) entry which is preliminary data.</text>
</comment>
<protein>
    <recommendedName>
        <fullName evidence="3">DUF1961 family protein</fullName>
    </recommendedName>
</protein>
<name>A0A841RQL2_9BACI</name>
<dbReference type="InterPro" id="IPR015305">
    <property type="entry name" value="DUF1961"/>
</dbReference>
<dbReference type="Proteomes" id="UP000572212">
    <property type="component" value="Unassembled WGS sequence"/>
</dbReference>
<dbReference type="RefSeq" id="WP_184247993.1">
    <property type="nucleotide sequence ID" value="NZ_BAAACU010000055.1"/>
</dbReference>
<dbReference type="EMBL" id="JACHON010000009">
    <property type="protein sequence ID" value="MBB6513214.1"/>
    <property type="molecule type" value="Genomic_DNA"/>
</dbReference>
<dbReference type="Gene3D" id="2.60.120.200">
    <property type="match status" value="1"/>
</dbReference>
<keyword evidence="2" id="KW-1185">Reference proteome</keyword>
<evidence type="ECO:0000313" key="2">
    <source>
        <dbReference type="Proteomes" id="UP000572212"/>
    </source>
</evidence>
<dbReference type="AlphaFoldDB" id="A0A841RQL2"/>
<proteinExistence type="predicted"/>